<keyword evidence="1" id="KW-0812">Transmembrane</keyword>
<evidence type="ECO:0000313" key="2">
    <source>
        <dbReference type="EMBL" id="TVT41804.1"/>
    </source>
</evidence>
<protein>
    <submittedName>
        <fullName evidence="2">Uncharacterized protein</fullName>
    </submittedName>
</protein>
<reference evidence="2 3" key="1">
    <citation type="submission" date="2019-07" db="EMBL/GenBank/DDBJ databases">
        <title>Hymenobacter sp. straun FUR1 Genome sequencing and assembly.</title>
        <authorList>
            <person name="Chhetri G."/>
        </authorList>
    </citation>
    <scope>NUCLEOTIDE SEQUENCE [LARGE SCALE GENOMIC DNA]</scope>
    <source>
        <strain evidence="2 3">Fur1</strain>
    </source>
</reference>
<gene>
    <name evidence="2" type="ORF">FNT36_10300</name>
</gene>
<keyword evidence="3" id="KW-1185">Reference proteome</keyword>
<feature type="transmembrane region" description="Helical" evidence="1">
    <location>
        <begin position="90"/>
        <end position="109"/>
    </location>
</feature>
<feature type="transmembrane region" description="Helical" evidence="1">
    <location>
        <begin position="6"/>
        <end position="25"/>
    </location>
</feature>
<sequence>MLSSILYNTPMTLVIIASIWGIMCFRQLPPSLRALVLLLCFDAIMESTGSLLQYFKRPNLFLFPIVIVGEAGLMLLLYTRALQSAWLQRVAPWIVGFLTAYALLDTLLVPGTVRFRPSLQVMSDLLSLYLGGMYFRKQLNELQVARLERDPLFWISAGLVLTSLGNLLISLFSNYLLLNYSQQFNIYIWRIHTVFVGLLYTCYCIALWLRPAKALTAEETLETSRSTW</sequence>
<dbReference type="AlphaFoldDB" id="A0A558BZ67"/>
<comment type="caution">
    <text evidence="2">The sequence shown here is derived from an EMBL/GenBank/DDBJ whole genome shotgun (WGS) entry which is preliminary data.</text>
</comment>
<keyword evidence="1" id="KW-1133">Transmembrane helix</keyword>
<evidence type="ECO:0000256" key="1">
    <source>
        <dbReference type="SAM" id="Phobius"/>
    </source>
</evidence>
<dbReference type="RefSeq" id="WP_144847133.1">
    <property type="nucleotide sequence ID" value="NZ_VMRJ01000002.1"/>
</dbReference>
<dbReference type="Proteomes" id="UP000317624">
    <property type="component" value="Unassembled WGS sequence"/>
</dbReference>
<name>A0A558BZ67_9BACT</name>
<feature type="transmembrane region" description="Helical" evidence="1">
    <location>
        <begin position="61"/>
        <end position="78"/>
    </location>
</feature>
<proteinExistence type="predicted"/>
<evidence type="ECO:0000313" key="3">
    <source>
        <dbReference type="Proteomes" id="UP000317624"/>
    </source>
</evidence>
<dbReference type="EMBL" id="VMRJ01000002">
    <property type="protein sequence ID" value="TVT41804.1"/>
    <property type="molecule type" value="Genomic_DNA"/>
</dbReference>
<feature type="transmembrane region" description="Helical" evidence="1">
    <location>
        <begin position="187"/>
        <end position="209"/>
    </location>
</feature>
<accession>A0A558BZ67</accession>
<keyword evidence="1" id="KW-0472">Membrane</keyword>
<dbReference type="OrthoDB" id="651989at2"/>
<organism evidence="2 3">
    <name type="scientific">Hymenobacter setariae</name>
    <dbReference type="NCBI Taxonomy" id="2594794"/>
    <lineage>
        <taxon>Bacteria</taxon>
        <taxon>Pseudomonadati</taxon>
        <taxon>Bacteroidota</taxon>
        <taxon>Cytophagia</taxon>
        <taxon>Cytophagales</taxon>
        <taxon>Hymenobacteraceae</taxon>
        <taxon>Hymenobacter</taxon>
    </lineage>
</organism>
<feature type="transmembrane region" description="Helical" evidence="1">
    <location>
        <begin position="152"/>
        <end position="175"/>
    </location>
</feature>